<reference evidence="3 4" key="1">
    <citation type="journal article" date="2010" name="Nat. Biotechnol.">
        <title>Genome sequence of the model mushroom Schizophyllum commune.</title>
        <authorList>
            <person name="Ohm R.A."/>
            <person name="de Jong J.F."/>
            <person name="Lugones L.G."/>
            <person name="Aerts A."/>
            <person name="Kothe E."/>
            <person name="Stajich J.E."/>
            <person name="de Vries R.P."/>
            <person name="Record E."/>
            <person name="Levasseur A."/>
            <person name="Baker S.E."/>
            <person name="Bartholomew K.A."/>
            <person name="Coutinho P.M."/>
            <person name="Erdmann S."/>
            <person name="Fowler T.J."/>
            <person name="Gathman A.C."/>
            <person name="Lombard V."/>
            <person name="Henrissat B."/>
            <person name="Knabe N."/>
            <person name="Kuees U."/>
            <person name="Lilly W.W."/>
            <person name="Lindquist E."/>
            <person name="Lucas S."/>
            <person name="Magnuson J.K."/>
            <person name="Piumi F."/>
            <person name="Raudaskoski M."/>
            <person name="Salamov A."/>
            <person name="Schmutz J."/>
            <person name="Schwarze F.W.M.R."/>
            <person name="vanKuyk P.A."/>
            <person name="Horton J.S."/>
            <person name="Grigoriev I.V."/>
            <person name="Woesten H.A.B."/>
        </authorList>
    </citation>
    <scope>NUCLEOTIDE SEQUENCE [LARGE SCALE GENOMIC DNA]</scope>
    <source>
        <strain evidence="4">H4-8 / FGSC 9210</strain>
    </source>
</reference>
<dbReference type="EMBL" id="GL377303">
    <property type="protein sequence ID" value="EFJ00339.1"/>
    <property type="molecule type" value="Genomic_DNA"/>
</dbReference>
<keyword evidence="2" id="KW-0472">Membrane</keyword>
<feature type="transmembrane region" description="Helical" evidence="2">
    <location>
        <begin position="245"/>
        <end position="267"/>
    </location>
</feature>
<sequence>MTTTTYHPLRGSDLHDIKYIYSETAVAFAFFGIQATLSIAAANALMARRGRSRWTLAVILSLLLFSLIELVGHLVYYLIQFPAGFGTSVEDISELLNRLVILNVVAERVNYVLSDAIVIWRVWVLWSDSLVAKGVLLVCMGGSLVGAIINTIWTVRPATAFQTAKSRALAITIPFLFTNAVAIILVGRRAWIYRRSVKQRLGLSTKTQIENILFLLLESGSIYCLVWVVYLVSEFTAGADTFNPVRIVGTVVHNISGIYPTIVILAVTHIGSTQSLLGTTHVSQDIRFIDSTSHPERTFGDSTTDAEISGQTHSNDACKSVESSSTRGLSAADRTELELCEIRRISSERDSLRSTELTTRDTLGEGL</sequence>
<dbReference type="AlphaFoldDB" id="D8PSI3"/>
<organism evidence="4">
    <name type="scientific">Schizophyllum commune (strain H4-8 / FGSC 9210)</name>
    <name type="common">Split gill fungus</name>
    <dbReference type="NCBI Taxonomy" id="578458"/>
    <lineage>
        <taxon>Eukaryota</taxon>
        <taxon>Fungi</taxon>
        <taxon>Dikarya</taxon>
        <taxon>Basidiomycota</taxon>
        <taxon>Agaricomycotina</taxon>
        <taxon>Agaricomycetes</taxon>
        <taxon>Agaricomycetidae</taxon>
        <taxon>Agaricales</taxon>
        <taxon>Schizophyllaceae</taxon>
        <taxon>Schizophyllum</taxon>
    </lineage>
</organism>
<dbReference type="KEGG" id="scm:SCHCO_02605817"/>
<dbReference type="OMA" id="CHDEYSK"/>
<dbReference type="InParanoid" id="D8PSI3"/>
<dbReference type="OrthoDB" id="3174341at2759"/>
<feature type="transmembrane region" description="Helical" evidence="2">
    <location>
        <begin position="135"/>
        <end position="156"/>
    </location>
</feature>
<dbReference type="RefSeq" id="XP_003035241.1">
    <property type="nucleotide sequence ID" value="XM_003035195.1"/>
</dbReference>
<keyword evidence="4" id="KW-1185">Reference proteome</keyword>
<name>D8PSI3_SCHCM</name>
<dbReference type="HOGENOM" id="CLU_044614_9_0_1"/>
<feature type="transmembrane region" description="Helical" evidence="2">
    <location>
        <begin position="54"/>
        <end position="79"/>
    </location>
</feature>
<evidence type="ECO:0000256" key="2">
    <source>
        <dbReference type="SAM" id="Phobius"/>
    </source>
</evidence>
<feature type="transmembrane region" description="Helical" evidence="2">
    <location>
        <begin position="212"/>
        <end position="233"/>
    </location>
</feature>
<accession>D8PSI3</accession>
<evidence type="ECO:0000256" key="1">
    <source>
        <dbReference type="SAM" id="MobiDB-lite"/>
    </source>
</evidence>
<dbReference type="VEuPathDB" id="FungiDB:SCHCODRAFT_02605817"/>
<dbReference type="Proteomes" id="UP000007431">
    <property type="component" value="Unassembled WGS sequence"/>
</dbReference>
<feature type="transmembrane region" description="Helical" evidence="2">
    <location>
        <begin position="20"/>
        <end position="42"/>
    </location>
</feature>
<feature type="transmembrane region" description="Helical" evidence="2">
    <location>
        <begin position="168"/>
        <end position="191"/>
    </location>
</feature>
<feature type="region of interest" description="Disordered" evidence="1">
    <location>
        <begin position="297"/>
        <end position="325"/>
    </location>
</feature>
<evidence type="ECO:0000313" key="4">
    <source>
        <dbReference type="Proteomes" id="UP000007431"/>
    </source>
</evidence>
<evidence type="ECO:0000313" key="3">
    <source>
        <dbReference type="EMBL" id="EFJ00339.1"/>
    </source>
</evidence>
<proteinExistence type="predicted"/>
<keyword evidence="2" id="KW-0812">Transmembrane</keyword>
<feature type="transmembrane region" description="Helical" evidence="2">
    <location>
        <begin position="99"/>
        <end position="123"/>
    </location>
</feature>
<feature type="compositionally biased region" description="Polar residues" evidence="1">
    <location>
        <begin position="300"/>
        <end position="325"/>
    </location>
</feature>
<protein>
    <submittedName>
        <fullName evidence="3">Expressed protein</fullName>
    </submittedName>
</protein>
<keyword evidence="2" id="KW-1133">Transmembrane helix</keyword>
<dbReference type="GeneID" id="9596069"/>
<gene>
    <name evidence="3" type="ORF">SCHCODRAFT_84555</name>
</gene>